<gene>
    <name evidence="2" type="ORF">U732_868</name>
</gene>
<protein>
    <submittedName>
        <fullName evidence="2">Heavy-metal-binding family protein</fullName>
    </submittedName>
</protein>
<dbReference type="PANTHER" id="PTHR34068:SF1">
    <property type="entry name" value="UPF0145 PROTEIN YBJQ"/>
    <property type="match status" value="1"/>
</dbReference>
<proteinExistence type="inferred from homology"/>
<dbReference type="InterPro" id="IPR002765">
    <property type="entry name" value="UPF0145_YbjQ-like"/>
</dbReference>
<accession>A0A0C1QUP6</accession>
<evidence type="ECO:0000313" key="3">
    <source>
        <dbReference type="Proteomes" id="UP000031366"/>
    </source>
</evidence>
<dbReference type="OrthoDB" id="9796448at2"/>
<dbReference type="AlphaFoldDB" id="A0A0C1QUP6"/>
<dbReference type="RefSeq" id="WP_052268314.1">
    <property type="nucleotide sequence ID" value="NZ_AYSO01000020.1"/>
</dbReference>
<organism evidence="2 3">
    <name type="scientific">Clostridium argentinense CDC 2741</name>
    <dbReference type="NCBI Taxonomy" id="1418104"/>
    <lineage>
        <taxon>Bacteria</taxon>
        <taxon>Bacillati</taxon>
        <taxon>Bacillota</taxon>
        <taxon>Clostridia</taxon>
        <taxon>Eubacteriales</taxon>
        <taxon>Clostridiaceae</taxon>
        <taxon>Clostridium</taxon>
    </lineage>
</organism>
<comment type="caution">
    <text evidence="2">The sequence shown here is derived from an EMBL/GenBank/DDBJ whole genome shotgun (WGS) entry which is preliminary data.</text>
</comment>
<keyword evidence="3" id="KW-1185">Reference proteome</keyword>
<evidence type="ECO:0000313" key="2">
    <source>
        <dbReference type="EMBL" id="KIE44762.1"/>
    </source>
</evidence>
<dbReference type="Gene3D" id="3.30.110.70">
    <property type="entry name" value="Hypothetical protein apc22750. Chain B"/>
    <property type="match status" value="1"/>
</dbReference>
<reference evidence="2 3" key="1">
    <citation type="journal article" date="2015" name="Infect. Genet. Evol.">
        <title>Genomic sequences of six botulinum neurotoxin-producing strains representing three clostridial species illustrate the mobility and diversity of botulinum neurotoxin genes.</title>
        <authorList>
            <person name="Smith T.J."/>
            <person name="Hill K.K."/>
            <person name="Xie G."/>
            <person name="Foley B.T."/>
            <person name="Williamson C.H."/>
            <person name="Foster J.T."/>
            <person name="Johnson S.L."/>
            <person name="Chertkov O."/>
            <person name="Teshima H."/>
            <person name="Gibbons H.S."/>
            <person name="Johnsky L.A."/>
            <person name="Karavis M.A."/>
            <person name="Smith L.A."/>
        </authorList>
    </citation>
    <scope>NUCLEOTIDE SEQUENCE [LARGE SCALE GENOMIC DNA]</scope>
    <source>
        <strain evidence="2 3">CDC 2741</strain>
    </source>
</reference>
<dbReference type="SUPFAM" id="SSF117782">
    <property type="entry name" value="YbjQ-like"/>
    <property type="match status" value="1"/>
</dbReference>
<name>A0A0C1QUP6_9CLOT</name>
<dbReference type="EMBL" id="AYSO01000020">
    <property type="protein sequence ID" value="KIE44762.1"/>
    <property type="molecule type" value="Genomic_DNA"/>
</dbReference>
<sequence length="167" mass="18799">MICEKCGVELTGEMLNSGFCYQCGQHICIQEEIKIFNKKLEEEKLKQKILKEKELKDQIENFLMTTGYNFEEYKIIRYNKVICAETVMGTGFFSELSAGLSDFFGVEDDAFASKLDEARSSATCKLVHKAIKVGANAILGVDFDYVLFNKNMISVIVNGTAVTVEKM</sequence>
<comment type="similarity">
    <text evidence="1">Belongs to the UPF0145 family.</text>
</comment>
<dbReference type="InterPro" id="IPR035439">
    <property type="entry name" value="UPF0145_dom_sf"/>
</dbReference>
<dbReference type="PANTHER" id="PTHR34068">
    <property type="entry name" value="UPF0145 PROTEIN YBJQ"/>
    <property type="match status" value="1"/>
</dbReference>
<dbReference type="Pfam" id="PF01906">
    <property type="entry name" value="YbjQ_1"/>
    <property type="match status" value="1"/>
</dbReference>
<evidence type="ECO:0000256" key="1">
    <source>
        <dbReference type="ARBA" id="ARBA00010751"/>
    </source>
</evidence>
<dbReference type="Proteomes" id="UP000031366">
    <property type="component" value="Unassembled WGS sequence"/>
</dbReference>